<dbReference type="Proteomes" id="UP001259832">
    <property type="component" value="Unassembled WGS sequence"/>
</dbReference>
<gene>
    <name evidence="2" type="ORF">P3T76_001724</name>
</gene>
<feature type="compositionally biased region" description="Acidic residues" evidence="1">
    <location>
        <begin position="1"/>
        <end position="10"/>
    </location>
</feature>
<evidence type="ECO:0000256" key="1">
    <source>
        <dbReference type="SAM" id="MobiDB-lite"/>
    </source>
</evidence>
<feature type="compositionally biased region" description="Basic and acidic residues" evidence="1">
    <location>
        <begin position="68"/>
        <end position="82"/>
    </location>
</feature>
<dbReference type="AlphaFoldDB" id="A0AAD9GY15"/>
<dbReference type="EMBL" id="JASMQC010000003">
    <property type="protein sequence ID" value="KAK1946171.1"/>
    <property type="molecule type" value="Genomic_DNA"/>
</dbReference>
<sequence length="99" mass="11243">MEENHGDEDTESKSPNNTSGRGGDTTPPPVRNLTLVEGRERARSILAEEKVPSNNSKKRHASQSRCQDQTRRKELKEIFDHEGVDDDDDDEKEKKGLIR</sequence>
<reference evidence="2" key="1">
    <citation type="submission" date="2023-08" db="EMBL/GenBank/DDBJ databases">
        <title>Reference Genome Resource for the Citrus Pathogen Phytophthora citrophthora.</title>
        <authorList>
            <person name="Moller H."/>
            <person name="Coetzee B."/>
            <person name="Rose L.J."/>
            <person name="Van Niekerk J.M."/>
        </authorList>
    </citation>
    <scope>NUCLEOTIDE SEQUENCE</scope>
    <source>
        <strain evidence="2">STE-U-9442</strain>
    </source>
</reference>
<feature type="compositionally biased region" description="Basic and acidic residues" evidence="1">
    <location>
        <begin position="37"/>
        <end position="51"/>
    </location>
</feature>
<evidence type="ECO:0000313" key="2">
    <source>
        <dbReference type="EMBL" id="KAK1946171.1"/>
    </source>
</evidence>
<proteinExistence type="predicted"/>
<name>A0AAD9GY15_9STRA</name>
<comment type="caution">
    <text evidence="2">The sequence shown here is derived from an EMBL/GenBank/DDBJ whole genome shotgun (WGS) entry which is preliminary data.</text>
</comment>
<organism evidence="2 3">
    <name type="scientific">Phytophthora citrophthora</name>
    <dbReference type="NCBI Taxonomy" id="4793"/>
    <lineage>
        <taxon>Eukaryota</taxon>
        <taxon>Sar</taxon>
        <taxon>Stramenopiles</taxon>
        <taxon>Oomycota</taxon>
        <taxon>Peronosporomycetes</taxon>
        <taxon>Peronosporales</taxon>
        <taxon>Peronosporaceae</taxon>
        <taxon>Phytophthora</taxon>
    </lineage>
</organism>
<accession>A0AAD9GY15</accession>
<protein>
    <submittedName>
        <fullName evidence="2">Uncharacterized protein</fullName>
    </submittedName>
</protein>
<keyword evidence="3" id="KW-1185">Reference proteome</keyword>
<feature type="region of interest" description="Disordered" evidence="1">
    <location>
        <begin position="1"/>
        <end position="99"/>
    </location>
</feature>
<evidence type="ECO:0000313" key="3">
    <source>
        <dbReference type="Proteomes" id="UP001259832"/>
    </source>
</evidence>